<proteinExistence type="inferred from homology"/>
<name>X1KSH6_9ZZZZ</name>
<dbReference type="EMBL" id="BARV01011578">
    <property type="protein sequence ID" value="GAI09663.1"/>
    <property type="molecule type" value="Genomic_DNA"/>
</dbReference>
<accession>X1KSH6</accession>
<protein>
    <recommendedName>
        <fullName evidence="6">Gfo/Idh/MocA-like oxidoreductase N-terminal domain-containing protein</fullName>
    </recommendedName>
</protein>
<feature type="domain" description="GFO/IDH/MocA-like oxidoreductase" evidence="4">
    <location>
        <begin position="64"/>
        <end position="180"/>
    </location>
</feature>
<evidence type="ECO:0000259" key="4">
    <source>
        <dbReference type="Pfam" id="PF22725"/>
    </source>
</evidence>
<keyword evidence="2" id="KW-0560">Oxidoreductase</keyword>
<dbReference type="InterPro" id="IPR000683">
    <property type="entry name" value="Gfo/Idh/MocA-like_OxRdtase_N"/>
</dbReference>
<dbReference type="PANTHER" id="PTHR22604">
    <property type="entry name" value="OXIDOREDUCTASES"/>
    <property type="match status" value="1"/>
</dbReference>
<evidence type="ECO:0000256" key="2">
    <source>
        <dbReference type="ARBA" id="ARBA00023002"/>
    </source>
</evidence>
<gene>
    <name evidence="5" type="ORF">S06H3_21889</name>
</gene>
<dbReference type="PANTHER" id="PTHR22604:SF105">
    <property type="entry name" value="TRANS-1,2-DIHYDROBENZENE-1,2-DIOL DEHYDROGENASE"/>
    <property type="match status" value="1"/>
</dbReference>
<dbReference type="Pfam" id="PF22725">
    <property type="entry name" value="GFO_IDH_MocA_C3"/>
    <property type="match status" value="1"/>
</dbReference>
<feature type="non-terminal residue" evidence="5">
    <location>
        <position position="1"/>
    </location>
</feature>
<feature type="domain" description="Gfo/Idh/MocA-like oxidoreductase N-terminal" evidence="3">
    <location>
        <begin position="1"/>
        <end position="47"/>
    </location>
</feature>
<comment type="caution">
    <text evidence="5">The sequence shown here is derived from an EMBL/GenBank/DDBJ whole genome shotgun (WGS) entry which is preliminary data.</text>
</comment>
<reference evidence="5" key="1">
    <citation type="journal article" date="2014" name="Front. Microbiol.">
        <title>High frequency of phylogenetically diverse reductive dehalogenase-homologous genes in deep subseafloor sedimentary metagenomes.</title>
        <authorList>
            <person name="Kawai M."/>
            <person name="Futagami T."/>
            <person name="Toyoda A."/>
            <person name="Takaki Y."/>
            <person name="Nishi S."/>
            <person name="Hori S."/>
            <person name="Arai W."/>
            <person name="Tsubouchi T."/>
            <person name="Morono Y."/>
            <person name="Uchiyama I."/>
            <person name="Ito T."/>
            <person name="Fujiyama A."/>
            <person name="Inagaki F."/>
            <person name="Takami H."/>
        </authorList>
    </citation>
    <scope>NUCLEOTIDE SEQUENCE</scope>
    <source>
        <strain evidence="5">Expedition CK06-06</strain>
    </source>
</reference>
<dbReference type="InterPro" id="IPR050984">
    <property type="entry name" value="Gfo/Idh/MocA_domain"/>
</dbReference>
<evidence type="ECO:0000313" key="5">
    <source>
        <dbReference type="EMBL" id="GAI09663.1"/>
    </source>
</evidence>
<dbReference type="AlphaFoldDB" id="X1KSH6"/>
<dbReference type="Gene3D" id="3.40.50.720">
    <property type="entry name" value="NAD(P)-binding Rossmann-like Domain"/>
    <property type="match status" value="1"/>
</dbReference>
<sequence length="189" mass="21461">VYIPLPNHLHVPWTIKALNAGKHVLCEKPIGLSAAEAQKLLDAARKFTHQKVMEAFMYRHHPQWQWAKKKVSEGKIGELRTIQTFFSYYNADPDNIRNKADIGGGGLMDIGCYCISLSRFIFGAEPWRVYGIMEEDPNMKVDRLTSGILEFNSGTSTFTCATQLVPYQRVNIFGTEGTIELNDLINEFF</sequence>
<organism evidence="5">
    <name type="scientific">marine sediment metagenome</name>
    <dbReference type="NCBI Taxonomy" id="412755"/>
    <lineage>
        <taxon>unclassified sequences</taxon>
        <taxon>metagenomes</taxon>
        <taxon>ecological metagenomes</taxon>
    </lineage>
</organism>
<dbReference type="GO" id="GO:0016491">
    <property type="term" value="F:oxidoreductase activity"/>
    <property type="evidence" value="ECO:0007669"/>
    <property type="project" value="UniProtKB-KW"/>
</dbReference>
<dbReference type="Pfam" id="PF01408">
    <property type="entry name" value="GFO_IDH_MocA"/>
    <property type="match status" value="1"/>
</dbReference>
<comment type="similarity">
    <text evidence="1">Belongs to the Gfo/Idh/MocA family.</text>
</comment>
<dbReference type="Gene3D" id="3.30.360.10">
    <property type="entry name" value="Dihydrodipicolinate Reductase, domain 2"/>
    <property type="match status" value="1"/>
</dbReference>
<dbReference type="InterPro" id="IPR055170">
    <property type="entry name" value="GFO_IDH_MocA-like_dom"/>
</dbReference>
<dbReference type="GO" id="GO:0000166">
    <property type="term" value="F:nucleotide binding"/>
    <property type="evidence" value="ECO:0007669"/>
    <property type="project" value="InterPro"/>
</dbReference>
<evidence type="ECO:0000259" key="3">
    <source>
        <dbReference type="Pfam" id="PF01408"/>
    </source>
</evidence>
<dbReference type="SUPFAM" id="SSF55347">
    <property type="entry name" value="Glyceraldehyde-3-phosphate dehydrogenase-like, C-terminal domain"/>
    <property type="match status" value="1"/>
</dbReference>
<evidence type="ECO:0000256" key="1">
    <source>
        <dbReference type="ARBA" id="ARBA00010928"/>
    </source>
</evidence>
<dbReference type="SUPFAM" id="SSF51735">
    <property type="entry name" value="NAD(P)-binding Rossmann-fold domains"/>
    <property type="match status" value="1"/>
</dbReference>
<evidence type="ECO:0008006" key="6">
    <source>
        <dbReference type="Google" id="ProtNLM"/>
    </source>
</evidence>
<dbReference type="InterPro" id="IPR036291">
    <property type="entry name" value="NAD(P)-bd_dom_sf"/>
</dbReference>